<reference evidence="3" key="1">
    <citation type="submission" date="2018-05" db="EMBL/GenBank/DDBJ databases">
        <authorList>
            <person name="Nie L."/>
        </authorList>
    </citation>
    <scope>NUCLEOTIDE SEQUENCE [LARGE SCALE GENOMIC DNA]</scope>
    <source>
        <strain evidence="3">NL</strain>
    </source>
</reference>
<dbReference type="Proteomes" id="UP000248553">
    <property type="component" value="Unassembled WGS sequence"/>
</dbReference>
<keyword evidence="3" id="KW-1185">Reference proteome</keyword>
<protein>
    <submittedName>
        <fullName evidence="2">Phage tail protein</fullName>
    </submittedName>
</protein>
<dbReference type="InterPro" id="IPR011083">
    <property type="entry name" value="Phage_tail_collar_dom"/>
</dbReference>
<evidence type="ECO:0000313" key="3">
    <source>
        <dbReference type="Proteomes" id="UP000248553"/>
    </source>
</evidence>
<dbReference type="EMBL" id="QHKM01000002">
    <property type="protein sequence ID" value="RAK67982.1"/>
    <property type="molecule type" value="Genomic_DNA"/>
</dbReference>
<accession>A0A328BKI6</accession>
<gene>
    <name evidence="2" type="ORF">DLM85_08035</name>
</gene>
<proteinExistence type="predicted"/>
<dbReference type="SUPFAM" id="SSF88874">
    <property type="entry name" value="Receptor-binding domain of short tail fibre protein gp12"/>
    <property type="match status" value="1"/>
</dbReference>
<feature type="domain" description="Phage tail collar" evidence="1">
    <location>
        <begin position="6"/>
        <end position="61"/>
    </location>
</feature>
<comment type="caution">
    <text evidence="2">The sequence shown here is derived from an EMBL/GenBank/DDBJ whole genome shotgun (WGS) entry which is preliminary data.</text>
</comment>
<dbReference type="OrthoDB" id="9810174at2"/>
<dbReference type="Gene3D" id="3.90.1340.10">
    <property type="entry name" value="Phage tail collar domain"/>
    <property type="match status" value="1"/>
</dbReference>
<sequence length="181" mass="19016">MDPFVGEIRLMPYSFAPSGWMLCQGQIMQISRNTALFSLLGTQYGGDGKTTFALPDLRGRTYAGAGQGPGLSPYPQGAMLGSETETLLLTELPAHIHTLTPTAMPANNNPAGQSTVSNGYYAAVPAGQSNQYALDGGANMAPDVLSGTAEPAGSGKAHENRMPFLVMNYCIAIQGVFPQRS</sequence>
<dbReference type="AlphaFoldDB" id="A0A328BKI6"/>
<dbReference type="RefSeq" id="WP_111477597.1">
    <property type="nucleotide sequence ID" value="NZ_QHKM01000002.1"/>
</dbReference>
<name>A0A328BKI6_9BACT</name>
<evidence type="ECO:0000313" key="2">
    <source>
        <dbReference type="EMBL" id="RAK67982.1"/>
    </source>
</evidence>
<evidence type="ECO:0000259" key="1">
    <source>
        <dbReference type="Pfam" id="PF07484"/>
    </source>
</evidence>
<dbReference type="InterPro" id="IPR037053">
    <property type="entry name" value="Phage_tail_collar_dom_sf"/>
</dbReference>
<organism evidence="2 3">
    <name type="scientific">Hymenobacter edaphi</name>
    <dbReference type="NCBI Taxonomy" id="2211146"/>
    <lineage>
        <taxon>Bacteria</taxon>
        <taxon>Pseudomonadati</taxon>
        <taxon>Bacteroidota</taxon>
        <taxon>Cytophagia</taxon>
        <taxon>Cytophagales</taxon>
        <taxon>Hymenobacteraceae</taxon>
        <taxon>Hymenobacter</taxon>
    </lineage>
</organism>
<dbReference type="Pfam" id="PF07484">
    <property type="entry name" value="Collar"/>
    <property type="match status" value="1"/>
</dbReference>